<keyword evidence="2 3" id="KW-0342">GTP-binding</keyword>
<dbReference type="Gene3D" id="3.40.50.300">
    <property type="entry name" value="P-loop containing nucleotide triphosphate hydrolases"/>
    <property type="match status" value="1"/>
</dbReference>
<evidence type="ECO:0000259" key="5">
    <source>
        <dbReference type="PROSITE" id="PS50936"/>
    </source>
</evidence>
<proteinExistence type="inferred from homology"/>
<dbReference type="InterPro" id="IPR027417">
    <property type="entry name" value="P-loop_NTPase"/>
</dbReference>
<comment type="similarity">
    <text evidence="3">Belongs to the TRAFAC class YlqF/YawG GTPase family. RsgA subfamily.</text>
</comment>
<evidence type="ECO:0000256" key="3">
    <source>
        <dbReference type="HAMAP-Rule" id="MF_01820"/>
    </source>
</evidence>
<dbReference type="STRING" id="546874.SAMN04488544_1693"/>
<dbReference type="InterPro" id="IPR004881">
    <property type="entry name" value="Ribosome_biogen_GTPase_RsgA"/>
</dbReference>
<evidence type="ECO:0000256" key="1">
    <source>
        <dbReference type="ARBA" id="ARBA00022741"/>
    </source>
</evidence>
<organism evidence="7 8">
    <name type="scientific">Microlunatus sagamiharensis</name>
    <dbReference type="NCBI Taxonomy" id="546874"/>
    <lineage>
        <taxon>Bacteria</taxon>
        <taxon>Bacillati</taxon>
        <taxon>Actinomycetota</taxon>
        <taxon>Actinomycetes</taxon>
        <taxon>Propionibacteriales</taxon>
        <taxon>Propionibacteriaceae</taxon>
        <taxon>Microlunatus</taxon>
    </lineage>
</organism>
<dbReference type="RefSeq" id="WP_091074048.1">
    <property type="nucleotide sequence ID" value="NZ_LT629799.1"/>
</dbReference>
<comment type="cofactor">
    <cofactor evidence="3">
        <name>Zn(2+)</name>
        <dbReference type="ChEBI" id="CHEBI:29105"/>
    </cofactor>
    <text evidence="3">Binds 1 zinc ion per subunit.</text>
</comment>
<dbReference type="HAMAP" id="MF_01820">
    <property type="entry name" value="GTPase_RsgA"/>
    <property type="match status" value="1"/>
</dbReference>
<comment type="function">
    <text evidence="3">One of several proteins that assist in the late maturation steps of the functional core of the 30S ribosomal subunit. Helps release RbfA from mature subunits. May play a role in the assembly of ribosomal proteins into the subunit. Circularly permuted GTPase that catalyzes slow GTP hydrolysis, GTPase activity is stimulated by the 30S ribosomal subunit.</text>
</comment>
<feature type="binding site" evidence="3">
    <location>
        <position position="323"/>
    </location>
    <ligand>
        <name>Zn(2+)</name>
        <dbReference type="ChEBI" id="CHEBI:29105"/>
    </ligand>
</feature>
<dbReference type="Gene3D" id="1.10.40.50">
    <property type="entry name" value="Probable gtpase engc, domain 3"/>
    <property type="match status" value="1"/>
</dbReference>
<dbReference type="CDD" id="cd01854">
    <property type="entry name" value="YjeQ_EngC"/>
    <property type="match status" value="1"/>
</dbReference>
<comment type="subunit">
    <text evidence="3">Monomer. Associates with 30S ribosomal subunit, binds 16S rRNA.</text>
</comment>
<reference evidence="8" key="1">
    <citation type="submission" date="2016-10" db="EMBL/GenBank/DDBJ databases">
        <authorList>
            <person name="Varghese N."/>
            <person name="Submissions S."/>
        </authorList>
    </citation>
    <scope>NUCLEOTIDE SEQUENCE [LARGE SCALE GENOMIC DNA]</scope>
    <source>
        <strain evidence="8">DSM 21743</strain>
    </source>
</reference>
<dbReference type="GO" id="GO:0005525">
    <property type="term" value="F:GTP binding"/>
    <property type="evidence" value="ECO:0007669"/>
    <property type="project" value="UniProtKB-UniRule"/>
</dbReference>
<dbReference type="GO" id="GO:0003924">
    <property type="term" value="F:GTPase activity"/>
    <property type="evidence" value="ECO:0007669"/>
    <property type="project" value="UniProtKB-UniRule"/>
</dbReference>
<dbReference type="NCBIfam" id="TIGR00157">
    <property type="entry name" value="ribosome small subunit-dependent GTPase A"/>
    <property type="match status" value="1"/>
</dbReference>
<dbReference type="GO" id="GO:0042274">
    <property type="term" value="P:ribosomal small subunit biogenesis"/>
    <property type="evidence" value="ECO:0007669"/>
    <property type="project" value="UniProtKB-UniRule"/>
</dbReference>
<dbReference type="OrthoDB" id="9809485at2"/>
<feature type="domain" description="EngC GTPase" evidence="5">
    <location>
        <begin position="144"/>
        <end position="291"/>
    </location>
</feature>
<dbReference type="PANTHER" id="PTHR32120:SF11">
    <property type="entry name" value="SMALL RIBOSOMAL SUBUNIT BIOGENESIS GTPASE RSGA 1, MITOCHONDRIAL-RELATED"/>
    <property type="match status" value="1"/>
</dbReference>
<dbReference type="GO" id="GO:0005737">
    <property type="term" value="C:cytoplasm"/>
    <property type="evidence" value="ECO:0007669"/>
    <property type="project" value="UniProtKB-SubCell"/>
</dbReference>
<dbReference type="Proteomes" id="UP000198825">
    <property type="component" value="Chromosome I"/>
</dbReference>
<accession>A0A1H2MAA5</accession>
<dbReference type="SUPFAM" id="SSF52540">
    <property type="entry name" value="P-loop containing nucleoside triphosphate hydrolases"/>
    <property type="match status" value="1"/>
</dbReference>
<evidence type="ECO:0000256" key="2">
    <source>
        <dbReference type="ARBA" id="ARBA00023134"/>
    </source>
</evidence>
<keyword evidence="3" id="KW-0862">Zinc</keyword>
<dbReference type="Pfam" id="PF03193">
    <property type="entry name" value="RsgA_GTPase"/>
    <property type="match status" value="1"/>
</dbReference>
<keyword evidence="3" id="KW-0694">RNA-binding</keyword>
<protein>
    <recommendedName>
        <fullName evidence="3">Small ribosomal subunit biogenesis GTPase RsgA</fullName>
        <ecNumber evidence="3">3.6.1.-</ecNumber>
    </recommendedName>
</protein>
<evidence type="ECO:0000256" key="4">
    <source>
        <dbReference type="SAM" id="MobiDB-lite"/>
    </source>
</evidence>
<keyword evidence="8" id="KW-1185">Reference proteome</keyword>
<feature type="compositionally biased region" description="Basic and acidic residues" evidence="4">
    <location>
        <begin position="10"/>
        <end position="34"/>
    </location>
</feature>
<dbReference type="PROSITE" id="PS50936">
    <property type="entry name" value="ENGC_GTPASE"/>
    <property type="match status" value="1"/>
</dbReference>
<evidence type="ECO:0000313" key="8">
    <source>
        <dbReference type="Proteomes" id="UP000198825"/>
    </source>
</evidence>
<keyword evidence="1 3" id="KW-0547">Nucleotide-binding</keyword>
<dbReference type="GO" id="GO:0046872">
    <property type="term" value="F:metal ion binding"/>
    <property type="evidence" value="ECO:0007669"/>
    <property type="project" value="UniProtKB-KW"/>
</dbReference>
<keyword evidence="3" id="KW-0690">Ribosome biogenesis</keyword>
<feature type="binding site" evidence="3">
    <location>
        <position position="330"/>
    </location>
    <ligand>
        <name>Zn(2+)</name>
        <dbReference type="ChEBI" id="CHEBI:29105"/>
    </ligand>
</feature>
<dbReference type="InterPro" id="IPR030378">
    <property type="entry name" value="G_CP_dom"/>
</dbReference>
<dbReference type="InterPro" id="IPR010914">
    <property type="entry name" value="RsgA_GTPase_dom"/>
</dbReference>
<dbReference type="GO" id="GO:0019843">
    <property type="term" value="F:rRNA binding"/>
    <property type="evidence" value="ECO:0007669"/>
    <property type="project" value="UniProtKB-KW"/>
</dbReference>
<feature type="binding site" evidence="3">
    <location>
        <begin position="184"/>
        <end position="187"/>
    </location>
    <ligand>
        <name>GTP</name>
        <dbReference type="ChEBI" id="CHEBI:37565"/>
    </ligand>
</feature>
<dbReference type="EMBL" id="LT629799">
    <property type="protein sequence ID" value="SDU90180.1"/>
    <property type="molecule type" value="Genomic_DNA"/>
</dbReference>
<keyword evidence="3" id="KW-0699">rRNA-binding</keyword>
<feature type="domain" description="CP-type G" evidence="6">
    <location>
        <begin position="125"/>
        <end position="293"/>
    </location>
</feature>
<keyword evidence="3" id="KW-0378">Hydrolase</keyword>
<sequence>MRARGVGTGVRDDEHAGFDRPRRTRPRTKDRPDYSDAPVGMVVTIDRGRYRVIVEEEAPAAGTKGARPAAKKKAARDTELRHVTAAKARQLGRMGVIVGDRVRLDGDVTGEEGTLARIVEVLERRTVLRRTADDDDPYERAIVANADQLVIVTALADPPPRVGMIDRIMVAAFDAGIEPMLLLTKADLASPDALSAAYTPLGVPVLATQPGSDLDELRAWLAGHRTVFVGHSGVGKSTLVNALIPGAGRTTGVVNDVTGRGRQTSTSAVVLELPLSDDLPTGWVIDTPGVRSFGLSHVTRESILSAFADLEAFTADCPRGCTHETGAPECALDLAVERGELAPARLESFRRMLGTNQ</sequence>
<feature type="region of interest" description="Disordered" evidence="4">
    <location>
        <begin position="1"/>
        <end position="37"/>
    </location>
</feature>
<feature type="binding site" evidence="3">
    <location>
        <position position="321"/>
    </location>
    <ligand>
        <name>Zn(2+)</name>
        <dbReference type="ChEBI" id="CHEBI:29105"/>
    </ligand>
</feature>
<dbReference type="PROSITE" id="PS51721">
    <property type="entry name" value="G_CP"/>
    <property type="match status" value="1"/>
</dbReference>
<feature type="binding site" evidence="3">
    <location>
        <begin position="230"/>
        <end position="238"/>
    </location>
    <ligand>
        <name>GTP</name>
        <dbReference type="ChEBI" id="CHEBI:37565"/>
    </ligand>
</feature>
<evidence type="ECO:0000259" key="6">
    <source>
        <dbReference type="PROSITE" id="PS51721"/>
    </source>
</evidence>
<dbReference type="PANTHER" id="PTHR32120">
    <property type="entry name" value="SMALL RIBOSOMAL SUBUNIT BIOGENESIS GTPASE RSGA"/>
    <property type="match status" value="1"/>
</dbReference>
<keyword evidence="3" id="KW-0479">Metal-binding</keyword>
<keyword evidence="3" id="KW-0963">Cytoplasm</keyword>
<dbReference type="AlphaFoldDB" id="A0A1H2MAA5"/>
<name>A0A1H2MAA5_9ACTN</name>
<dbReference type="EC" id="3.6.1.-" evidence="3"/>
<feature type="binding site" evidence="3">
    <location>
        <position position="317"/>
    </location>
    <ligand>
        <name>Zn(2+)</name>
        <dbReference type="ChEBI" id="CHEBI:29105"/>
    </ligand>
</feature>
<comment type="subcellular location">
    <subcellularLocation>
        <location evidence="3">Cytoplasm</location>
    </subcellularLocation>
</comment>
<evidence type="ECO:0000313" key="7">
    <source>
        <dbReference type="EMBL" id="SDU90180.1"/>
    </source>
</evidence>
<gene>
    <name evidence="3" type="primary">rsgA</name>
    <name evidence="7" type="ORF">SAMN04488544_1693</name>
</gene>